<proteinExistence type="predicted"/>
<evidence type="ECO:0000313" key="2">
    <source>
        <dbReference type="Proteomes" id="UP000282433"/>
    </source>
</evidence>
<dbReference type="AlphaFoldDB" id="A0A3S4GHR4"/>
<protein>
    <submittedName>
        <fullName evidence="1">Uncharacterized protein</fullName>
    </submittedName>
</protein>
<evidence type="ECO:0000313" key="1">
    <source>
        <dbReference type="EMBL" id="VEB04036.1"/>
    </source>
</evidence>
<gene>
    <name evidence="1" type="ORF">NCTC13635_04112</name>
</gene>
<organism evidence="1 2">
    <name type="scientific">Klebsiella pneumoniae</name>
    <dbReference type="NCBI Taxonomy" id="573"/>
    <lineage>
        <taxon>Bacteria</taxon>
        <taxon>Pseudomonadati</taxon>
        <taxon>Pseudomonadota</taxon>
        <taxon>Gammaproteobacteria</taxon>
        <taxon>Enterobacterales</taxon>
        <taxon>Enterobacteriaceae</taxon>
        <taxon>Klebsiella/Raoultella group</taxon>
        <taxon>Klebsiella</taxon>
        <taxon>Klebsiella pneumoniae complex</taxon>
    </lineage>
</organism>
<name>A0A3S4GHR4_KLEPN</name>
<reference evidence="1 2" key="1">
    <citation type="submission" date="2018-12" db="EMBL/GenBank/DDBJ databases">
        <authorList>
            <consortium name="Pathogen Informatics"/>
        </authorList>
    </citation>
    <scope>NUCLEOTIDE SEQUENCE [LARGE SCALE GENOMIC DNA]</scope>
    <source>
        <strain evidence="1 2">NCTC13635</strain>
    </source>
</reference>
<sequence length="58" mass="6145">MSLLRVGTEALTGVDDVVVNHPQGGEAHKARVIIVGERESMPGIQPAMVSVATFVRFA</sequence>
<dbReference type="EMBL" id="LR134162">
    <property type="protein sequence ID" value="VEB04036.1"/>
    <property type="molecule type" value="Genomic_DNA"/>
</dbReference>
<dbReference type="Proteomes" id="UP000282433">
    <property type="component" value="Chromosome"/>
</dbReference>
<accession>A0A3S4GHR4</accession>